<dbReference type="Pfam" id="PF01938">
    <property type="entry name" value="TRAM"/>
    <property type="match status" value="1"/>
</dbReference>
<feature type="compositionally biased region" description="Basic and acidic residues" evidence="7">
    <location>
        <begin position="979"/>
        <end position="992"/>
    </location>
</feature>
<feature type="domain" description="TRAM" evidence="8">
    <location>
        <begin position="377"/>
        <end position="439"/>
    </location>
</feature>
<keyword evidence="3" id="KW-0949">S-adenosyl-L-methionine</keyword>
<dbReference type="GO" id="GO:0046872">
    <property type="term" value="F:metal ion binding"/>
    <property type="evidence" value="ECO:0007669"/>
    <property type="project" value="UniProtKB-KW"/>
</dbReference>
<organism evidence="9 10">
    <name type="scientific">Mycteria americana</name>
    <name type="common">Wood stork</name>
    <dbReference type="NCBI Taxonomy" id="33587"/>
    <lineage>
        <taxon>Eukaryota</taxon>
        <taxon>Metazoa</taxon>
        <taxon>Chordata</taxon>
        <taxon>Craniata</taxon>
        <taxon>Vertebrata</taxon>
        <taxon>Euteleostomi</taxon>
        <taxon>Archelosauria</taxon>
        <taxon>Archosauria</taxon>
        <taxon>Dinosauria</taxon>
        <taxon>Saurischia</taxon>
        <taxon>Theropoda</taxon>
        <taxon>Coelurosauria</taxon>
        <taxon>Aves</taxon>
        <taxon>Neognathae</taxon>
        <taxon>Neoaves</taxon>
        <taxon>Aequornithes</taxon>
        <taxon>Ciconiiformes</taxon>
        <taxon>Ciconiidae</taxon>
        <taxon>Mycteria</taxon>
    </lineage>
</organism>
<dbReference type="GO" id="GO:0051539">
    <property type="term" value="F:4 iron, 4 sulfur cluster binding"/>
    <property type="evidence" value="ECO:0007669"/>
    <property type="project" value="UniProtKB-KW"/>
</dbReference>
<keyword evidence="4" id="KW-0479">Metal-binding</keyword>
<dbReference type="AlphaFoldDB" id="A0AAN7P3Q4"/>
<dbReference type="Gene3D" id="3.80.30.20">
    <property type="entry name" value="tm_1862 like domain"/>
    <property type="match status" value="1"/>
</dbReference>
<dbReference type="GO" id="GO:0035598">
    <property type="term" value="F:tRNA (N(6)-L-threonylcarbamoyladenosine(37)-C(2))-methylthiotransferase activity"/>
    <property type="evidence" value="ECO:0007669"/>
    <property type="project" value="TreeGrafter"/>
</dbReference>
<evidence type="ECO:0000259" key="8">
    <source>
        <dbReference type="PROSITE" id="PS50926"/>
    </source>
</evidence>
<evidence type="ECO:0000256" key="6">
    <source>
        <dbReference type="ARBA" id="ARBA00023014"/>
    </source>
</evidence>
<comment type="caution">
    <text evidence="9">The sequence shown here is derived from an EMBL/GenBank/DDBJ whole genome shotgun (WGS) entry which is preliminary data.</text>
</comment>
<dbReference type="Proteomes" id="UP001333110">
    <property type="component" value="Unassembled WGS sequence"/>
</dbReference>
<dbReference type="Gene3D" id="3.30.750.210">
    <property type="match status" value="1"/>
</dbReference>
<evidence type="ECO:0000256" key="2">
    <source>
        <dbReference type="ARBA" id="ARBA00022679"/>
    </source>
</evidence>
<name>A0AAN7P3Q4_MYCAM</name>
<dbReference type="InterPro" id="IPR002792">
    <property type="entry name" value="TRAM_dom"/>
</dbReference>
<keyword evidence="10" id="KW-1185">Reference proteome</keyword>
<evidence type="ECO:0000256" key="4">
    <source>
        <dbReference type="ARBA" id="ARBA00022723"/>
    </source>
</evidence>
<evidence type="ECO:0000313" key="10">
    <source>
        <dbReference type="Proteomes" id="UP001333110"/>
    </source>
</evidence>
<feature type="compositionally biased region" description="Basic and acidic residues" evidence="7">
    <location>
        <begin position="1000"/>
        <end position="1020"/>
    </location>
</feature>
<dbReference type="GO" id="GO:0005783">
    <property type="term" value="C:endoplasmic reticulum"/>
    <property type="evidence" value="ECO:0007669"/>
    <property type="project" value="TreeGrafter"/>
</dbReference>
<feature type="non-terminal residue" evidence="9">
    <location>
        <position position="1026"/>
    </location>
</feature>
<reference evidence="9 10" key="1">
    <citation type="journal article" date="2023" name="J. Hered.">
        <title>Chromosome-level genome of the wood stork (Mycteria americana) provides insight into avian chromosome evolution.</title>
        <authorList>
            <person name="Flamio R. Jr."/>
            <person name="Ramstad K.M."/>
        </authorList>
    </citation>
    <scope>NUCLEOTIDE SEQUENCE [LARGE SCALE GENOMIC DNA]</scope>
    <source>
        <strain evidence="9">JAX WOST 10</strain>
    </source>
</reference>
<dbReference type="EMBL" id="JAUNZN010000002">
    <property type="protein sequence ID" value="KAK4826015.1"/>
    <property type="molecule type" value="Genomic_DNA"/>
</dbReference>
<feature type="region of interest" description="Disordered" evidence="7">
    <location>
        <begin position="913"/>
        <end position="1026"/>
    </location>
</feature>
<evidence type="ECO:0000256" key="1">
    <source>
        <dbReference type="ARBA" id="ARBA00022485"/>
    </source>
</evidence>
<sequence>MRNGFVELLKRKLGGDLTAVYDCLMGGYREGRARLCCSQTGCRQNSPLEEEQQGGQAVIDKHMWATEKVSIGGLPSRQPAENCASGEATPVRIRKSHRKENERKVVKHWNRLPREVVESPSLEVLLEGVCEIWLTSEDTGAYGRDIGTDLPTLLWKLVEAIPEGAMLRLGMTNPPYILEHLEVLEGCYKVSPEPSLLQAEQPQLSQPVFKAEVLQLSDHLRGSCQDLLQQAHVLLMLGAPELNAVLQEMAKILNHPRVYAFLHIPVQSASDSVLMDMKREYCVADFKQVVDFLKEKCDQKDRDDISRAYHGSENVIPHKEKPRANENRKLITNGYLWQLYIHFESAVEVGEGNYANKFIRGPKRRCSFAFNELHCLLLKVGERQRVLVTEESFDSNYYVAHNPFYEQVLVPKDPLLMGKMVEVNIYEAGKHFMKGQPVSDARVYTASITRPLAKGEVSGLTEEFRRAPQNGTNWKAQPSAEIPVKTPLSSWMALQLPWQQEGGGLKILSVSLALLAVLVMFYYAKAFKATKSFLVKQLIWTFRQNPNCMLLEAAVKGHWETSRQHNVLVASQEALCIWDHAEVSMGWGALENRNSSGAEEEKLLETLFLKAENQVPGIQLNIDVTDYHVHSVLINHSTNELPRYTVPAGAYTPGLQAQSLEHPYCLNILCSGRECFGIGTVTLFRPALDNRASVAKMTESCGDAASGDAASAALQRKQRAGHTMPVPPCLLPHVCPFEELRKHPSSTQGHPRCMLHGVPLTLGSNAGTHWYLARTTSTLHPPHPTRHPSAVPLEGANFNTYKVWSLDLVEKTGRTPHSSPAPAWGPSHSRQFSMNFSSVSSSHGLQSSMNFSNVSPSHGLQFFMNCSSVGPFHGVQSFRNRLLQRGSPTGSQVLPANLLQRGLLSPQVHRSCQEPAPARASHGVTASFGHPPAPGLGSSTGCREDETKDPEGEVTLAWGCSAGEGGPRKMLQEGGTTEDAPRGRPQAEERSHRAVKQHWRRQEMFDSGAGREERKKEGCAKPRIPM</sequence>
<dbReference type="InterPro" id="IPR023404">
    <property type="entry name" value="rSAM_horseshoe"/>
</dbReference>
<dbReference type="PROSITE" id="PS50926">
    <property type="entry name" value="TRAM"/>
    <property type="match status" value="1"/>
</dbReference>
<proteinExistence type="predicted"/>
<evidence type="ECO:0000256" key="3">
    <source>
        <dbReference type="ARBA" id="ARBA00022691"/>
    </source>
</evidence>
<keyword evidence="5" id="KW-0408">Iron</keyword>
<gene>
    <name evidence="9" type="ORF">QYF61_003788</name>
</gene>
<protein>
    <recommendedName>
        <fullName evidence="8">TRAM domain-containing protein</fullName>
    </recommendedName>
</protein>
<evidence type="ECO:0000256" key="5">
    <source>
        <dbReference type="ARBA" id="ARBA00023004"/>
    </source>
</evidence>
<accession>A0AAN7P3Q4</accession>
<dbReference type="PANTHER" id="PTHR11918:SF45">
    <property type="entry name" value="THREONYLCARBAMOYLADENOSINE TRNA METHYLTHIOTRANSFERASE"/>
    <property type="match status" value="1"/>
</dbReference>
<dbReference type="PANTHER" id="PTHR11918">
    <property type="entry name" value="RADICAL SAM PROTEINS"/>
    <property type="match status" value="1"/>
</dbReference>
<keyword evidence="6" id="KW-0411">Iron-sulfur</keyword>
<feature type="compositionally biased region" description="Basic and acidic residues" evidence="7">
    <location>
        <begin position="942"/>
        <end position="951"/>
    </location>
</feature>
<keyword evidence="1" id="KW-0004">4Fe-4S</keyword>
<evidence type="ECO:0000256" key="7">
    <source>
        <dbReference type="SAM" id="MobiDB-lite"/>
    </source>
</evidence>
<keyword evidence="2" id="KW-0808">Transferase</keyword>
<evidence type="ECO:0000313" key="9">
    <source>
        <dbReference type="EMBL" id="KAK4826015.1"/>
    </source>
</evidence>